<feature type="compositionally biased region" description="Polar residues" evidence="4">
    <location>
        <begin position="462"/>
        <end position="477"/>
    </location>
</feature>
<sequence>MRNNHLHNKPKETFFRFSVTSFSKVVRAVSGSKRAVIESYGFGSLLSFDKCFVTWKFAKWIAQQVDYKSGDLLIAGKVISLTPASVSSVLGLPLGGLPFPIDINAGKSIILQTFNKQSLPSVMFFVEKLTEELDSLFDEQIFISFLLVALNTFLCPNSSQIPSQKYLGIFADISIAKEFDWCGYILSWLFLHIRTFNRGKASKVKEEGTLGGCLYYLAVIYLDFVDFGPRNVPHDIPRISVWKQNMIQSYSQLDRKSKACYGLRPKLSFSDTCYAKNPGLLNCPPPLVLDNDFMDNLDSVSRCKLPADLKTSICSIIQKHTLNSGLSVQMDLTAISSLPHSVHEILTKLLQHASTVDFRSKKLILEIMKVITEYPHDVEEPVPSDVQHAQATNVNSPGTSAHHGQVGGPPSERNSFHANTSPISSPQVAQVANEDFSPSELVPSQYKLLSGKLNHYGDENPKQNSTVTNESPATPSGLSKRVVLPFDSYPSRSGPQPFIKKTKSRFIPSSAISSQSNMALLRKPLCDISNLDVDVPESSHRNQVKPPRESEPAKDVIMLLDEDDSFVPDSLSPRRPSYVNLIDDKSTQDSEKENFSTQLTQRTASRVTPKLKSVDRHVQFASSAFATKRKETPDIQIVSQKSLSQSVRDMTKLADDIYNKKFLYEAKPKLPYVPKDSSTGGKLPLHGPRRAIKPAPLFQGEYETEKHRISLSASELKNYKAICSLANCDSNRDDVLVLGKVRCTFWAFGDSLKPNGFVNSFVMSAYCYSLFLKPPSQSEQSKAHYFFANIGAELMKDPEESNQDILSRAFKISHRSRPLDRCNNLFFPILFSNHWTVFVVNIKDQKFVFLDSLHHKDHEYQEIVRESVVPSFMLHWDKYVKVPMNFDEYCFLYPEMPQQAIDNRVDSGIYAMMCLQYWKSPRTVLSKFFDSRDVSRIRIKVANDLLRMPENTGLKDHVFDFQC</sequence>
<feature type="compositionally biased region" description="Polar residues" evidence="4">
    <location>
        <begin position="390"/>
        <end position="399"/>
    </location>
</feature>
<dbReference type="InterPro" id="IPR038765">
    <property type="entry name" value="Papain-like_cys_pep_sf"/>
</dbReference>
<dbReference type="SUPFAM" id="SSF54001">
    <property type="entry name" value="Cysteine proteinases"/>
    <property type="match status" value="1"/>
</dbReference>
<comment type="similarity">
    <text evidence="1">Belongs to the peptidase C48 family.</text>
</comment>
<name>A0ABC8XVU6_9POAL</name>
<proteinExistence type="inferred from homology"/>
<dbReference type="GO" id="GO:0006508">
    <property type="term" value="P:proteolysis"/>
    <property type="evidence" value="ECO:0007669"/>
    <property type="project" value="UniProtKB-KW"/>
</dbReference>
<dbReference type="Pfam" id="PF02902">
    <property type="entry name" value="Peptidase_C48"/>
    <property type="match status" value="1"/>
</dbReference>
<organism evidence="6 7">
    <name type="scientific">Urochloa decumbens</name>
    <dbReference type="NCBI Taxonomy" id="240449"/>
    <lineage>
        <taxon>Eukaryota</taxon>
        <taxon>Viridiplantae</taxon>
        <taxon>Streptophyta</taxon>
        <taxon>Embryophyta</taxon>
        <taxon>Tracheophyta</taxon>
        <taxon>Spermatophyta</taxon>
        <taxon>Magnoliopsida</taxon>
        <taxon>Liliopsida</taxon>
        <taxon>Poales</taxon>
        <taxon>Poaceae</taxon>
        <taxon>PACMAD clade</taxon>
        <taxon>Panicoideae</taxon>
        <taxon>Panicodae</taxon>
        <taxon>Paniceae</taxon>
        <taxon>Melinidinae</taxon>
        <taxon>Urochloa</taxon>
    </lineage>
</organism>
<feature type="region of interest" description="Disordered" evidence="4">
    <location>
        <begin position="390"/>
        <end position="436"/>
    </location>
</feature>
<gene>
    <name evidence="6" type="ORF">URODEC1_LOCUS27060</name>
</gene>
<evidence type="ECO:0000259" key="5">
    <source>
        <dbReference type="Pfam" id="PF02902"/>
    </source>
</evidence>
<evidence type="ECO:0000256" key="3">
    <source>
        <dbReference type="ARBA" id="ARBA00022801"/>
    </source>
</evidence>
<feature type="compositionally biased region" description="Polar residues" evidence="4">
    <location>
        <begin position="412"/>
        <end position="430"/>
    </location>
</feature>
<reference evidence="6" key="1">
    <citation type="submission" date="2024-10" db="EMBL/GenBank/DDBJ databases">
        <authorList>
            <person name="Ryan C."/>
        </authorList>
    </citation>
    <scope>NUCLEOTIDE SEQUENCE [LARGE SCALE GENOMIC DNA]</scope>
</reference>
<feature type="domain" description="Ubiquitin-like protease family profile" evidence="5">
    <location>
        <begin position="815"/>
        <end position="945"/>
    </location>
</feature>
<keyword evidence="7" id="KW-1185">Reference proteome</keyword>
<dbReference type="GO" id="GO:0008233">
    <property type="term" value="F:peptidase activity"/>
    <property type="evidence" value="ECO:0007669"/>
    <property type="project" value="UniProtKB-KW"/>
</dbReference>
<evidence type="ECO:0000313" key="6">
    <source>
        <dbReference type="EMBL" id="CAL4931449.1"/>
    </source>
</evidence>
<dbReference type="InterPro" id="IPR003653">
    <property type="entry name" value="Peptidase_C48_C"/>
</dbReference>
<evidence type="ECO:0000313" key="7">
    <source>
        <dbReference type="Proteomes" id="UP001497457"/>
    </source>
</evidence>
<dbReference type="EMBL" id="OZ075125">
    <property type="protein sequence ID" value="CAL4931449.1"/>
    <property type="molecule type" value="Genomic_DNA"/>
</dbReference>
<dbReference type="PANTHER" id="PTHR34835">
    <property type="entry name" value="OS07G0283600 PROTEIN-RELATED"/>
    <property type="match status" value="1"/>
</dbReference>
<evidence type="ECO:0000256" key="2">
    <source>
        <dbReference type="ARBA" id="ARBA00022670"/>
    </source>
</evidence>
<keyword evidence="3" id="KW-0378">Hydrolase</keyword>
<dbReference type="Gene3D" id="3.40.395.10">
    <property type="entry name" value="Adenoviral Proteinase, Chain A"/>
    <property type="match status" value="1"/>
</dbReference>
<evidence type="ECO:0000256" key="1">
    <source>
        <dbReference type="ARBA" id="ARBA00005234"/>
    </source>
</evidence>
<dbReference type="Proteomes" id="UP001497457">
    <property type="component" value="Chromosome 15b"/>
</dbReference>
<accession>A0ABC8XVU6</accession>
<keyword evidence="2" id="KW-0645">Protease</keyword>
<dbReference type="PANTHER" id="PTHR34835:SF60">
    <property type="entry name" value="OS10G0490300 PROTEIN"/>
    <property type="match status" value="1"/>
</dbReference>
<evidence type="ECO:0000256" key="4">
    <source>
        <dbReference type="SAM" id="MobiDB-lite"/>
    </source>
</evidence>
<feature type="region of interest" description="Disordered" evidence="4">
    <location>
        <begin position="452"/>
        <end position="480"/>
    </location>
</feature>
<protein>
    <recommendedName>
        <fullName evidence="5">Ubiquitin-like protease family profile domain-containing protein</fullName>
    </recommendedName>
</protein>
<dbReference type="AlphaFoldDB" id="A0ABC8XVU6"/>